<dbReference type="InterPro" id="IPR002197">
    <property type="entry name" value="HTH_Fis"/>
</dbReference>
<evidence type="ECO:0000313" key="2">
    <source>
        <dbReference type="EMBL" id="GAL05276.1"/>
    </source>
</evidence>
<dbReference type="Gene3D" id="1.10.10.60">
    <property type="entry name" value="Homeodomain-like"/>
    <property type="match status" value="1"/>
</dbReference>
<dbReference type="AlphaFoldDB" id="A0A090QQS9"/>
<dbReference type="InterPro" id="IPR009057">
    <property type="entry name" value="Homeodomain-like_sf"/>
</dbReference>
<dbReference type="eggNOG" id="COG2204">
    <property type="taxonomic scope" value="Bacteria"/>
</dbReference>
<organism evidence="2 3">
    <name type="scientific">Photobacterium aphoticum</name>
    <dbReference type="NCBI Taxonomy" id="754436"/>
    <lineage>
        <taxon>Bacteria</taxon>
        <taxon>Pseudomonadati</taxon>
        <taxon>Pseudomonadota</taxon>
        <taxon>Gammaproteobacteria</taxon>
        <taxon>Vibrionales</taxon>
        <taxon>Vibrionaceae</taxon>
        <taxon>Photobacterium</taxon>
    </lineage>
</organism>
<dbReference type="EMBL" id="BBMN01000006">
    <property type="protein sequence ID" value="GAL05276.1"/>
    <property type="molecule type" value="Genomic_DNA"/>
</dbReference>
<sequence>MISELDLALMPVDPQNTEKLALNLRQVREAAEKQAIKQALALSNHTISQAANLLGITRPTLYSLMEKYAMMDEHKAQNESSL</sequence>
<dbReference type="PRINTS" id="PR01590">
    <property type="entry name" value="HTHFIS"/>
</dbReference>
<dbReference type="GO" id="GO:0043565">
    <property type="term" value="F:sequence-specific DNA binding"/>
    <property type="evidence" value="ECO:0007669"/>
    <property type="project" value="InterPro"/>
</dbReference>
<feature type="domain" description="DNA binding HTH" evidence="1">
    <location>
        <begin position="28"/>
        <end position="68"/>
    </location>
</feature>
<comment type="caution">
    <text evidence="2">The sequence shown here is derived from an EMBL/GenBank/DDBJ whole genome shotgun (WGS) entry which is preliminary data.</text>
</comment>
<evidence type="ECO:0000259" key="1">
    <source>
        <dbReference type="Pfam" id="PF02954"/>
    </source>
</evidence>
<gene>
    <name evidence="2" type="ORF">JCM19237_3659</name>
</gene>
<dbReference type="Proteomes" id="UP000029227">
    <property type="component" value="Unassembled WGS sequence"/>
</dbReference>
<dbReference type="STRING" id="754436.JCM19237_3659"/>
<protein>
    <submittedName>
        <fullName evidence="2">Response regulatory protein</fullName>
    </submittedName>
</protein>
<dbReference type="Pfam" id="PF02954">
    <property type="entry name" value="HTH_8"/>
    <property type="match status" value="1"/>
</dbReference>
<evidence type="ECO:0000313" key="3">
    <source>
        <dbReference type="Proteomes" id="UP000029227"/>
    </source>
</evidence>
<name>A0A090QQS9_9GAMM</name>
<dbReference type="SUPFAM" id="SSF46689">
    <property type="entry name" value="Homeodomain-like"/>
    <property type="match status" value="1"/>
</dbReference>
<reference evidence="2 3" key="1">
    <citation type="journal article" date="2014" name="Genome Announc.">
        <title>Draft Genome Sequences of Two Vibrionaceae Species, Vibrio ponticus C121 and Photobacterium aphoticum C119, Isolated as Coral Reef Microbiota.</title>
        <authorList>
            <person name="Al-saari N."/>
            <person name="Meirelles P.M."/>
            <person name="Mino S."/>
            <person name="Suda W."/>
            <person name="Oshima K."/>
            <person name="Hattori M."/>
            <person name="Ohkuma M."/>
            <person name="Thompson F.L."/>
            <person name="Gomez-Gil B."/>
            <person name="Sawabe T."/>
            <person name="Sawabe T."/>
        </authorList>
    </citation>
    <scope>NUCLEOTIDE SEQUENCE [LARGE SCALE GENOMIC DNA]</scope>
    <source>
        <strain evidence="2 3">JCM 19237</strain>
    </source>
</reference>
<accession>A0A090QQS9</accession>
<proteinExistence type="predicted"/>